<proteinExistence type="predicted"/>
<dbReference type="Pfam" id="PF24963">
    <property type="entry name" value="DUF7768"/>
    <property type="match status" value="1"/>
</dbReference>
<evidence type="ECO:0000313" key="3">
    <source>
        <dbReference type="Proteomes" id="UP000318136"/>
    </source>
</evidence>
<accession>A0A514CX59</accession>
<dbReference type="EMBL" id="MN010758">
    <property type="protein sequence ID" value="QDH85102.1"/>
    <property type="molecule type" value="Genomic_DNA"/>
</dbReference>
<dbReference type="GO" id="GO:0016787">
    <property type="term" value="F:hydrolase activity"/>
    <property type="evidence" value="ECO:0007669"/>
    <property type="project" value="UniProtKB-KW"/>
</dbReference>
<keyword evidence="3" id="KW-1185">Reference proteome</keyword>
<organism evidence="2 3">
    <name type="scientific">Gordonia phage Dardanus</name>
    <dbReference type="NCBI Taxonomy" id="2588489"/>
    <lineage>
        <taxon>Viruses</taxon>
        <taxon>Duplodnaviria</taxon>
        <taxon>Heunggongvirae</taxon>
        <taxon>Uroviricota</taxon>
        <taxon>Caudoviricetes</taxon>
        <taxon>Ruthgordonvirinae</taxon>
        <taxon>Dardanusvirus</taxon>
        <taxon>Dardanusvirus dardanus</taxon>
    </lineage>
</organism>
<sequence length="118" mass="13039">MSLPRYAPLKLVAIESPFAGDQERNVAYARAALLDSLKRGEAPIASHLLYPQVLDDDMKAERIQGMAAGFAWNLHADVVAVYYDLGISDGMQAGIREAQRAGTPIEYRVLAESNPWRH</sequence>
<name>A0A514CX59_9CAUD</name>
<feature type="domain" description="DUF7768" evidence="1">
    <location>
        <begin position="10"/>
        <end position="108"/>
    </location>
</feature>
<protein>
    <submittedName>
        <fullName evidence="2">Hydrolase</fullName>
    </submittedName>
</protein>
<evidence type="ECO:0000259" key="1">
    <source>
        <dbReference type="Pfam" id="PF24963"/>
    </source>
</evidence>
<dbReference type="GeneID" id="63911671"/>
<keyword evidence="2" id="KW-0378">Hydrolase</keyword>
<dbReference type="KEGG" id="vg:63911671"/>
<dbReference type="Proteomes" id="UP000318136">
    <property type="component" value="Segment"/>
</dbReference>
<reference evidence="2 3" key="1">
    <citation type="submission" date="2019-05" db="EMBL/GenBank/DDBJ databases">
        <authorList>
            <person name="Bordelon H.A."/>
            <person name="Brister E.M."/>
            <person name="Bryans A.M."/>
            <person name="Calk A.E."/>
            <person name="Capers C."/>
            <person name="Corrent J.M."/>
            <person name="Delphin C.N."/>
            <person name="Erbelding G.W."/>
            <person name="Gottschalck B.A."/>
            <person name="Hale B.T."/>
            <person name="Jones N.T."/>
            <person name="Mire A.R."/>
            <person name="Perkins A.R."/>
            <person name="Quackenbush R.D."/>
            <person name="Rogers C.S."/>
            <person name="Stewart N.C."/>
            <person name="Threeton H.N."/>
            <person name="Wiggins Z.F."/>
            <person name="Hancock A.M."/>
            <person name="Gissendanner C.R."/>
            <person name="Findley A.M."/>
            <person name="Wills S.J."/>
            <person name="Clifford K.A."/>
            <person name="Elmore F.L."/>
            <person name="Knight M.S."/>
            <person name="Le K."/>
            <person name="Lobaina D."/>
            <person name="Nougues D."/>
            <person name="Salama A."/>
            <person name="Stoeber S.D."/>
            <person name="Sweeney K.J."/>
            <person name="Truong T.G."/>
            <person name="Alvaro L.E."/>
            <person name="Isern S."/>
            <person name="Michael S.F."/>
            <person name="Monti D.L."/>
            <person name="Garlena R.A."/>
            <person name="Russell D.A."/>
            <person name="Pope W.H."/>
            <person name="Jacobs-Sera D."/>
            <person name="Hatfull G.F."/>
        </authorList>
    </citation>
    <scope>NUCLEOTIDE SEQUENCE [LARGE SCALE GENOMIC DNA]</scope>
</reference>
<dbReference type="RefSeq" id="YP_010050933.1">
    <property type="nucleotide sequence ID" value="NC_054435.1"/>
</dbReference>
<evidence type="ECO:0000313" key="2">
    <source>
        <dbReference type="EMBL" id="QDH85102.1"/>
    </source>
</evidence>
<dbReference type="InterPro" id="IPR056670">
    <property type="entry name" value="DUF7768"/>
</dbReference>
<gene>
    <name evidence="2" type="primary">65</name>
    <name evidence="2" type="ORF">SEA_DARDANUS_65</name>
</gene>